<accession>A0A0F9EYF7</accession>
<feature type="transmembrane region" description="Helical" evidence="5">
    <location>
        <begin position="207"/>
        <end position="227"/>
    </location>
</feature>
<feature type="transmembrane region" description="Helical" evidence="5">
    <location>
        <begin position="173"/>
        <end position="195"/>
    </location>
</feature>
<sequence>MNMPEKEVDDQGTVDSIASHGLMECLLLVASLEGRPTSTAAVSSGLPLEEGKLTPSLFNRAANRAGIASILLNRELDKIPPEVLPVILVLKDGDAVVLSEMNADVGLAVLIDPETHQPIQVDFQQLLESYSGHVFYLRPMQQFDSRTPKIYHNGHDHWFWGVLKSSWKIYRDVLVASFLINLFVLAQPLFVMNVYDRVVPNNAVETLWALAIGVVIVYLFDLALKLLRAYLVELAAKRTDVVLSAQLFEKVLNLKMLVRPTSTGAFASRLHDFDMLRNFVTSSTMLTLIDLPFVILFLVFIYYLGSWLVVVPMVIFPIGLYIAYRAQQKLRPTIENVMRGSAKKNATLIESLVGIETIKTMGAESQVQRDWEQSVGYVSQWSLQSRI</sequence>
<proteinExistence type="predicted"/>
<keyword evidence="2 5" id="KW-0812">Transmembrane</keyword>
<dbReference type="PANTHER" id="PTHR24221">
    <property type="entry name" value="ATP-BINDING CASSETTE SUB-FAMILY B"/>
    <property type="match status" value="1"/>
</dbReference>
<dbReference type="PROSITE" id="PS50929">
    <property type="entry name" value="ABC_TM1F"/>
    <property type="match status" value="1"/>
</dbReference>
<evidence type="ECO:0000256" key="5">
    <source>
        <dbReference type="SAM" id="Phobius"/>
    </source>
</evidence>
<evidence type="ECO:0000256" key="2">
    <source>
        <dbReference type="ARBA" id="ARBA00022692"/>
    </source>
</evidence>
<dbReference type="EMBL" id="LAZR01032737">
    <property type="protein sequence ID" value="KKL50055.1"/>
    <property type="molecule type" value="Genomic_DNA"/>
</dbReference>
<comment type="caution">
    <text evidence="8">The sequence shown here is derived from an EMBL/GenBank/DDBJ whole genome shotgun (WGS) entry which is preliminary data.</text>
</comment>
<evidence type="ECO:0000313" key="8">
    <source>
        <dbReference type="EMBL" id="KKL50055.1"/>
    </source>
</evidence>
<feature type="non-terminal residue" evidence="8">
    <location>
        <position position="387"/>
    </location>
</feature>
<evidence type="ECO:0000259" key="7">
    <source>
        <dbReference type="PROSITE" id="PS50990"/>
    </source>
</evidence>
<evidence type="ECO:0000256" key="3">
    <source>
        <dbReference type="ARBA" id="ARBA00022989"/>
    </source>
</evidence>
<dbReference type="InterPro" id="IPR005074">
    <property type="entry name" value="Peptidase_C39"/>
</dbReference>
<protein>
    <recommendedName>
        <fullName evidence="9">ABC transmembrane type-1 domain-containing protein</fullName>
    </recommendedName>
</protein>
<dbReference type="GO" id="GO:0034040">
    <property type="term" value="F:ATPase-coupled lipid transmembrane transporter activity"/>
    <property type="evidence" value="ECO:0007669"/>
    <property type="project" value="TreeGrafter"/>
</dbReference>
<feature type="domain" description="Peptidase C39" evidence="7">
    <location>
        <begin position="13"/>
        <end position="137"/>
    </location>
</feature>
<dbReference type="Pfam" id="PF00664">
    <property type="entry name" value="ABC_membrane"/>
    <property type="match status" value="1"/>
</dbReference>
<name>A0A0F9EYF7_9ZZZZ</name>
<dbReference type="Gene3D" id="3.90.70.10">
    <property type="entry name" value="Cysteine proteinases"/>
    <property type="match status" value="1"/>
</dbReference>
<dbReference type="Gene3D" id="1.20.1560.10">
    <property type="entry name" value="ABC transporter type 1, transmembrane domain"/>
    <property type="match status" value="1"/>
</dbReference>
<evidence type="ECO:0000256" key="4">
    <source>
        <dbReference type="ARBA" id="ARBA00023136"/>
    </source>
</evidence>
<dbReference type="PANTHER" id="PTHR24221:SF248">
    <property type="entry name" value="ABC TRANSPORTER TRANSMEMBRANE REGION"/>
    <property type="match status" value="1"/>
</dbReference>
<dbReference type="GO" id="GO:0140359">
    <property type="term" value="F:ABC-type transporter activity"/>
    <property type="evidence" value="ECO:0007669"/>
    <property type="project" value="InterPro"/>
</dbReference>
<keyword evidence="4 5" id="KW-0472">Membrane</keyword>
<feature type="domain" description="ABC transmembrane type-1" evidence="6">
    <location>
        <begin position="173"/>
        <end position="387"/>
    </location>
</feature>
<dbReference type="InterPro" id="IPR036640">
    <property type="entry name" value="ABC1_TM_sf"/>
</dbReference>
<dbReference type="GO" id="GO:0016020">
    <property type="term" value="C:membrane"/>
    <property type="evidence" value="ECO:0007669"/>
    <property type="project" value="UniProtKB-SubCell"/>
</dbReference>
<reference evidence="8" key="1">
    <citation type="journal article" date="2015" name="Nature">
        <title>Complex archaea that bridge the gap between prokaryotes and eukaryotes.</title>
        <authorList>
            <person name="Spang A."/>
            <person name="Saw J.H."/>
            <person name="Jorgensen S.L."/>
            <person name="Zaremba-Niedzwiedzka K."/>
            <person name="Martijn J."/>
            <person name="Lind A.E."/>
            <person name="van Eijk R."/>
            <person name="Schleper C."/>
            <person name="Guy L."/>
            <person name="Ettema T.J."/>
        </authorList>
    </citation>
    <scope>NUCLEOTIDE SEQUENCE</scope>
</reference>
<dbReference type="InterPro" id="IPR039421">
    <property type="entry name" value="Type_1_exporter"/>
</dbReference>
<dbReference type="AlphaFoldDB" id="A0A0F9EYF7"/>
<organism evidence="8">
    <name type="scientific">marine sediment metagenome</name>
    <dbReference type="NCBI Taxonomy" id="412755"/>
    <lineage>
        <taxon>unclassified sequences</taxon>
        <taxon>metagenomes</taxon>
        <taxon>ecological metagenomes</taxon>
    </lineage>
</organism>
<dbReference type="CDD" id="cd18587">
    <property type="entry name" value="ABC_6TM_LapB_like"/>
    <property type="match status" value="1"/>
</dbReference>
<dbReference type="SUPFAM" id="SSF90123">
    <property type="entry name" value="ABC transporter transmembrane region"/>
    <property type="match status" value="1"/>
</dbReference>
<evidence type="ECO:0000256" key="1">
    <source>
        <dbReference type="ARBA" id="ARBA00004141"/>
    </source>
</evidence>
<dbReference type="PROSITE" id="PS50990">
    <property type="entry name" value="PEPTIDASE_C39"/>
    <property type="match status" value="1"/>
</dbReference>
<dbReference type="GO" id="GO:0005524">
    <property type="term" value="F:ATP binding"/>
    <property type="evidence" value="ECO:0007669"/>
    <property type="project" value="InterPro"/>
</dbReference>
<comment type="subcellular location">
    <subcellularLocation>
        <location evidence="1">Membrane</location>
        <topology evidence="1">Multi-pass membrane protein</topology>
    </subcellularLocation>
</comment>
<keyword evidence="3 5" id="KW-1133">Transmembrane helix</keyword>
<gene>
    <name evidence="8" type="ORF">LCGC14_2309340</name>
</gene>
<evidence type="ECO:0000259" key="6">
    <source>
        <dbReference type="PROSITE" id="PS50929"/>
    </source>
</evidence>
<dbReference type="GO" id="GO:0008233">
    <property type="term" value="F:peptidase activity"/>
    <property type="evidence" value="ECO:0007669"/>
    <property type="project" value="InterPro"/>
</dbReference>
<dbReference type="CDD" id="cd02421">
    <property type="entry name" value="Peptidase_C39_likeD"/>
    <property type="match status" value="1"/>
</dbReference>
<dbReference type="InterPro" id="IPR011527">
    <property type="entry name" value="ABC1_TM_dom"/>
</dbReference>
<feature type="transmembrane region" description="Helical" evidence="5">
    <location>
        <begin position="307"/>
        <end position="324"/>
    </location>
</feature>
<feature type="transmembrane region" description="Helical" evidence="5">
    <location>
        <begin position="279"/>
        <end position="301"/>
    </location>
</feature>
<evidence type="ECO:0008006" key="9">
    <source>
        <dbReference type="Google" id="ProtNLM"/>
    </source>
</evidence>
<dbReference type="GO" id="GO:0006508">
    <property type="term" value="P:proteolysis"/>
    <property type="evidence" value="ECO:0007669"/>
    <property type="project" value="InterPro"/>
</dbReference>